<evidence type="ECO:0000313" key="2">
    <source>
        <dbReference type="Proteomes" id="UP001186944"/>
    </source>
</evidence>
<protein>
    <submittedName>
        <fullName evidence="1">Uncharacterized protein</fullName>
    </submittedName>
</protein>
<accession>A0AA88XNI2</accession>
<comment type="caution">
    <text evidence="1">The sequence shown here is derived from an EMBL/GenBank/DDBJ whole genome shotgun (WGS) entry which is preliminary data.</text>
</comment>
<dbReference type="EMBL" id="VSWD01000012">
    <property type="protein sequence ID" value="KAK3086088.1"/>
    <property type="molecule type" value="Genomic_DNA"/>
</dbReference>
<organism evidence="1 2">
    <name type="scientific">Pinctada imbricata</name>
    <name type="common">Atlantic pearl-oyster</name>
    <name type="synonym">Pinctada martensii</name>
    <dbReference type="NCBI Taxonomy" id="66713"/>
    <lineage>
        <taxon>Eukaryota</taxon>
        <taxon>Metazoa</taxon>
        <taxon>Spiralia</taxon>
        <taxon>Lophotrochozoa</taxon>
        <taxon>Mollusca</taxon>
        <taxon>Bivalvia</taxon>
        <taxon>Autobranchia</taxon>
        <taxon>Pteriomorphia</taxon>
        <taxon>Pterioida</taxon>
        <taxon>Pterioidea</taxon>
        <taxon>Pteriidae</taxon>
        <taxon>Pinctada</taxon>
    </lineage>
</organism>
<dbReference type="Proteomes" id="UP001186944">
    <property type="component" value="Unassembled WGS sequence"/>
</dbReference>
<name>A0AA88XNI2_PINIB</name>
<sequence>MRHTYFTQRKDDKIFIPGDRVCFNNVELFDILMHDSISNVTYLYHVKEGLGQTTRDACSQIRVSAQLFWMDRLQGKQTNALGFYQKATSSSTAESPYREELRKRMERIGEETFINMLQQKLIFVYAFLSKTVKEKLHPADLSDFKPITPSDFGKNGEDIVRSLKELNILTDLGYLDDTFLDITKDGFPTSAKKNAYLDTLKKTRLEAIYDTLVKHGRCKVSTIAKMELLELNRQFTEYQIAGEKVFELKVVKI</sequence>
<reference evidence="1" key="1">
    <citation type="submission" date="2019-08" db="EMBL/GenBank/DDBJ databases">
        <title>The improved chromosome-level genome for the pearl oyster Pinctada fucata martensii using PacBio sequencing and Hi-C.</title>
        <authorList>
            <person name="Zheng Z."/>
        </authorList>
    </citation>
    <scope>NUCLEOTIDE SEQUENCE</scope>
    <source>
        <strain evidence="1">ZZ-2019</strain>
        <tissue evidence="1">Adductor muscle</tissue>
    </source>
</reference>
<dbReference type="AlphaFoldDB" id="A0AA88XNI2"/>
<gene>
    <name evidence="1" type="ORF">FSP39_013380</name>
</gene>
<keyword evidence="2" id="KW-1185">Reference proteome</keyword>
<evidence type="ECO:0000313" key="1">
    <source>
        <dbReference type="EMBL" id="KAK3086088.1"/>
    </source>
</evidence>
<proteinExistence type="predicted"/>